<accession>A0ABD1NZ50</accession>
<evidence type="ECO:0000313" key="3">
    <source>
        <dbReference type="Proteomes" id="UP001604277"/>
    </source>
</evidence>
<name>A0ABD1NZ50_9LAMI</name>
<comment type="caution">
    <text evidence="2">The sequence shown here is derived from an EMBL/GenBank/DDBJ whole genome shotgun (WGS) entry which is preliminary data.</text>
</comment>
<keyword evidence="3" id="KW-1185">Reference proteome</keyword>
<gene>
    <name evidence="2" type="ORF">Fot_56613</name>
</gene>
<protein>
    <submittedName>
        <fullName evidence="2">Uncharacterized protein</fullName>
    </submittedName>
</protein>
<evidence type="ECO:0000313" key="2">
    <source>
        <dbReference type="EMBL" id="KAL2456903.1"/>
    </source>
</evidence>
<organism evidence="2 3">
    <name type="scientific">Forsythia ovata</name>
    <dbReference type="NCBI Taxonomy" id="205694"/>
    <lineage>
        <taxon>Eukaryota</taxon>
        <taxon>Viridiplantae</taxon>
        <taxon>Streptophyta</taxon>
        <taxon>Embryophyta</taxon>
        <taxon>Tracheophyta</taxon>
        <taxon>Spermatophyta</taxon>
        <taxon>Magnoliopsida</taxon>
        <taxon>eudicotyledons</taxon>
        <taxon>Gunneridae</taxon>
        <taxon>Pentapetalae</taxon>
        <taxon>asterids</taxon>
        <taxon>lamiids</taxon>
        <taxon>Lamiales</taxon>
        <taxon>Oleaceae</taxon>
        <taxon>Forsythieae</taxon>
        <taxon>Forsythia</taxon>
    </lineage>
</organism>
<dbReference type="AlphaFoldDB" id="A0ABD1NZ50"/>
<dbReference type="EMBL" id="JBFOLJ010000048">
    <property type="protein sequence ID" value="KAL2456903.1"/>
    <property type="molecule type" value="Genomic_DNA"/>
</dbReference>
<dbReference type="Pfam" id="PF04900">
    <property type="entry name" value="Fcf1"/>
    <property type="match status" value="1"/>
</dbReference>
<feature type="region of interest" description="Disordered" evidence="1">
    <location>
        <begin position="48"/>
        <end position="72"/>
    </location>
</feature>
<proteinExistence type="predicted"/>
<dbReference type="Proteomes" id="UP001604277">
    <property type="component" value="Unassembled WGS sequence"/>
</dbReference>
<sequence>MEKELRSACHAPGTKVDSVFKDPRFERLPCTHKGTYADDCLVERVTQEQAKRSSHVPSRPTSITMHGLHVPPPSTYEDPHVPDNLDCTIAMNPNMVTNLQINVDILFSLLTLSLHFSAIPCYGTGFVPPSSYYSAT</sequence>
<feature type="compositionally biased region" description="Polar residues" evidence="1">
    <location>
        <begin position="55"/>
        <end position="64"/>
    </location>
</feature>
<dbReference type="InterPro" id="IPR006984">
    <property type="entry name" value="Fcf1/UTP23"/>
</dbReference>
<reference evidence="3" key="1">
    <citation type="submission" date="2024-07" db="EMBL/GenBank/DDBJ databases">
        <title>Two chromosome-level genome assemblies of Korean endemic species Abeliophyllum distichum and Forsythia ovata (Oleaceae).</title>
        <authorList>
            <person name="Jang H."/>
        </authorList>
    </citation>
    <scope>NUCLEOTIDE SEQUENCE [LARGE SCALE GENOMIC DNA]</scope>
</reference>
<evidence type="ECO:0000256" key="1">
    <source>
        <dbReference type="SAM" id="MobiDB-lite"/>
    </source>
</evidence>